<keyword evidence="7" id="KW-0865">Zymogen</keyword>
<evidence type="ECO:0000256" key="3">
    <source>
        <dbReference type="ARBA" id="ARBA00022723"/>
    </source>
</evidence>
<proteinExistence type="predicted"/>
<evidence type="ECO:0000313" key="10">
    <source>
        <dbReference type="EMBL" id="EST13313.1"/>
    </source>
</evidence>
<dbReference type="Pfam" id="PF00082">
    <property type="entry name" value="Peptidase_S8"/>
    <property type="match status" value="1"/>
</dbReference>
<comment type="cofactor">
    <cofactor evidence="1">
        <name>Ca(2+)</name>
        <dbReference type="ChEBI" id="CHEBI:29108"/>
    </cofactor>
</comment>
<feature type="region of interest" description="Disordered" evidence="8">
    <location>
        <begin position="1"/>
        <end position="20"/>
    </location>
</feature>
<organism evidence="10 11">
    <name type="scientific">Sporolactobacillus laevolacticus DSM 442</name>
    <dbReference type="NCBI Taxonomy" id="1395513"/>
    <lineage>
        <taxon>Bacteria</taxon>
        <taxon>Bacillati</taxon>
        <taxon>Bacillota</taxon>
        <taxon>Bacilli</taxon>
        <taxon>Bacillales</taxon>
        <taxon>Sporolactobacillaceae</taxon>
        <taxon>Sporolactobacillus</taxon>
    </lineage>
</organism>
<name>V6J099_9BACL</name>
<dbReference type="PATRIC" id="fig|1395513.3.peg.101"/>
<dbReference type="GO" id="GO:0006508">
    <property type="term" value="P:proteolysis"/>
    <property type="evidence" value="ECO:0007669"/>
    <property type="project" value="UniProtKB-KW"/>
</dbReference>
<keyword evidence="5" id="KW-0720">Serine protease</keyword>
<dbReference type="SUPFAM" id="SSF52743">
    <property type="entry name" value="Subtilisin-like"/>
    <property type="match status" value="1"/>
</dbReference>
<dbReference type="eggNOG" id="COG4934">
    <property type="taxonomic scope" value="Bacteria"/>
</dbReference>
<evidence type="ECO:0000256" key="6">
    <source>
        <dbReference type="ARBA" id="ARBA00022837"/>
    </source>
</evidence>
<dbReference type="SMART" id="SM00944">
    <property type="entry name" value="Pro-kuma_activ"/>
    <property type="match status" value="1"/>
</dbReference>
<dbReference type="InterPro" id="IPR036852">
    <property type="entry name" value="Peptidase_S8/S53_dom_sf"/>
</dbReference>
<dbReference type="GO" id="GO:0008240">
    <property type="term" value="F:tripeptidyl-peptidase activity"/>
    <property type="evidence" value="ECO:0007669"/>
    <property type="project" value="TreeGrafter"/>
</dbReference>
<dbReference type="CDD" id="cd04056">
    <property type="entry name" value="Peptidases_S53"/>
    <property type="match status" value="1"/>
</dbReference>
<dbReference type="RefSeq" id="WP_023508426.1">
    <property type="nucleotide sequence ID" value="NZ_AWTC01000001.1"/>
</dbReference>
<feature type="domain" description="Peptidase S53" evidence="9">
    <location>
        <begin position="186"/>
        <end position="537"/>
    </location>
</feature>
<evidence type="ECO:0000259" key="9">
    <source>
        <dbReference type="PROSITE" id="PS51695"/>
    </source>
</evidence>
<evidence type="ECO:0000256" key="7">
    <source>
        <dbReference type="ARBA" id="ARBA00023145"/>
    </source>
</evidence>
<keyword evidence="6" id="KW-0106">Calcium</keyword>
<dbReference type="InterPro" id="IPR030400">
    <property type="entry name" value="Sedolisin_dom"/>
</dbReference>
<dbReference type="OrthoDB" id="9002785at2"/>
<evidence type="ECO:0000256" key="4">
    <source>
        <dbReference type="ARBA" id="ARBA00022801"/>
    </source>
</evidence>
<keyword evidence="3" id="KW-0479">Metal-binding</keyword>
<dbReference type="STRING" id="1395513.P343_00500"/>
<comment type="caution">
    <text evidence="10">The sequence shown here is derived from an EMBL/GenBank/DDBJ whole genome shotgun (WGS) entry which is preliminary data.</text>
</comment>
<protein>
    <submittedName>
        <fullName evidence="10">Peptidase S53</fullName>
    </submittedName>
</protein>
<evidence type="ECO:0000256" key="8">
    <source>
        <dbReference type="SAM" id="MobiDB-lite"/>
    </source>
</evidence>
<evidence type="ECO:0000313" key="11">
    <source>
        <dbReference type="Proteomes" id="UP000018296"/>
    </source>
</evidence>
<sequence length="537" mass="57478">MNKDDHLLNRQYGQEPSHEIPLPQSERHQLANAHQIGPADPNKEMTVTILVHRPSISHFIAENKGNSLSREDFVSTYGAKQEDLNKVEIFANAHRLKVKEVNIAAGTMILSGKTADFNRAFGIQLQQFKHPNFTYRGHSGSVKIPQELDGIVESIFGLDNRPQVSTHFQILHETDQTIQSRQARQSYTPAQVAQLYSFPSDISANEQCIGIIELGGGYKTDELREYFSGLSLDAPDVVEVQVNDVGNQPTGDPSGPDGEVVLDIEVAGAVAPGVKIAVYFASNTDAGFLNAINTAIHDNKNKPSVISISWGSSESNWTQQAMKAMDRAFQDARALGVTICSAAGDRGSSDGVNDGLVHVDFPASSPNILSCGGTRLVGSGSTINNETVWNNGPNSSTGGGVSEYFNLPEWQTNAQVPLSANPGAKSGRGVPDVAGNADPVTGYQILVDGQRTVIGGTSAVAPLWAGLIALINQNLGHPIGFMNSILYEDSTRSSLRDITIGNNDSSREADAYDAHAGWDACTGMGSPIGTRLSSLFH</sequence>
<dbReference type="AlphaFoldDB" id="V6J099"/>
<keyword evidence="4" id="KW-0378">Hydrolase</keyword>
<dbReference type="InterPro" id="IPR050819">
    <property type="entry name" value="Tripeptidyl-peptidase_I"/>
</dbReference>
<dbReference type="Gene3D" id="3.40.50.200">
    <property type="entry name" value="Peptidase S8/S53 domain"/>
    <property type="match status" value="1"/>
</dbReference>
<dbReference type="PANTHER" id="PTHR14218">
    <property type="entry name" value="PROTEASE S8 TRIPEPTIDYL PEPTIDASE I CLN2"/>
    <property type="match status" value="1"/>
</dbReference>
<gene>
    <name evidence="10" type="ORF">P343_00500</name>
</gene>
<dbReference type="Pfam" id="PF09286">
    <property type="entry name" value="Pro-kuma_activ"/>
    <property type="match status" value="1"/>
</dbReference>
<keyword evidence="2" id="KW-0645">Protease</keyword>
<evidence type="ECO:0000256" key="1">
    <source>
        <dbReference type="ARBA" id="ARBA00001913"/>
    </source>
</evidence>
<keyword evidence="11" id="KW-1185">Reference proteome</keyword>
<dbReference type="EMBL" id="AWTC01000001">
    <property type="protein sequence ID" value="EST13313.1"/>
    <property type="molecule type" value="Genomic_DNA"/>
</dbReference>
<dbReference type="InterPro" id="IPR015366">
    <property type="entry name" value="S53_propep"/>
</dbReference>
<dbReference type="PROSITE" id="PS51695">
    <property type="entry name" value="SEDOLISIN"/>
    <property type="match status" value="1"/>
</dbReference>
<dbReference type="CDD" id="cd11377">
    <property type="entry name" value="Pro-peptidase_S53"/>
    <property type="match status" value="1"/>
</dbReference>
<dbReference type="InterPro" id="IPR000209">
    <property type="entry name" value="Peptidase_S8/S53_dom"/>
</dbReference>
<reference evidence="10 11" key="1">
    <citation type="journal article" date="2013" name="Genome Announc.">
        <title>Genome Sequence of Sporolactobacillus laevolacticus DSM442, an Efficient Polymer-Grade D-Lactate Producer from Agricultural Waste Cottonseed as a Nitrogen Source.</title>
        <authorList>
            <person name="Wang H."/>
            <person name="Wang L."/>
            <person name="Ju J."/>
            <person name="Yu B."/>
            <person name="Ma Y."/>
        </authorList>
    </citation>
    <scope>NUCLEOTIDE SEQUENCE [LARGE SCALE GENOMIC DNA]</scope>
    <source>
        <strain evidence="10 11">DSM 442</strain>
    </source>
</reference>
<dbReference type="GO" id="GO:0046872">
    <property type="term" value="F:metal ion binding"/>
    <property type="evidence" value="ECO:0007669"/>
    <property type="project" value="UniProtKB-KW"/>
</dbReference>
<evidence type="ECO:0000256" key="5">
    <source>
        <dbReference type="ARBA" id="ARBA00022825"/>
    </source>
</evidence>
<dbReference type="GO" id="GO:0004252">
    <property type="term" value="F:serine-type endopeptidase activity"/>
    <property type="evidence" value="ECO:0007669"/>
    <property type="project" value="InterPro"/>
</dbReference>
<dbReference type="PANTHER" id="PTHR14218:SF15">
    <property type="entry name" value="TRIPEPTIDYL-PEPTIDASE 1"/>
    <property type="match status" value="1"/>
</dbReference>
<accession>V6J099</accession>
<evidence type="ECO:0000256" key="2">
    <source>
        <dbReference type="ARBA" id="ARBA00022670"/>
    </source>
</evidence>
<dbReference type="SUPFAM" id="SSF54897">
    <property type="entry name" value="Protease propeptides/inhibitors"/>
    <property type="match status" value="1"/>
</dbReference>
<dbReference type="Proteomes" id="UP000018296">
    <property type="component" value="Unassembled WGS sequence"/>
</dbReference>